<dbReference type="GO" id="GO:0005634">
    <property type="term" value="C:nucleus"/>
    <property type="evidence" value="ECO:0007669"/>
    <property type="project" value="UniProtKB-SubCell"/>
</dbReference>
<protein>
    <recommendedName>
        <fullName evidence="4">HTH CENPB-type domain-containing protein</fullName>
    </recommendedName>
</protein>
<dbReference type="AlphaFoldDB" id="A0AAV8ZMH8"/>
<comment type="subcellular location">
    <subcellularLocation>
        <location evidence="1">Nucleus</location>
    </subcellularLocation>
</comment>
<feature type="domain" description="HTH CENPB-type" evidence="4">
    <location>
        <begin position="65"/>
        <end position="140"/>
    </location>
</feature>
<dbReference type="InterPro" id="IPR007889">
    <property type="entry name" value="HTH_Psq"/>
</dbReference>
<dbReference type="EMBL" id="JANEYF010000925">
    <property type="protein sequence ID" value="KAJ8966904.1"/>
    <property type="molecule type" value="Genomic_DNA"/>
</dbReference>
<comment type="caution">
    <text evidence="5">The sequence shown here is derived from an EMBL/GenBank/DDBJ whole genome shotgun (WGS) entry which is preliminary data.</text>
</comment>
<evidence type="ECO:0000259" key="4">
    <source>
        <dbReference type="PROSITE" id="PS51253"/>
    </source>
</evidence>
<dbReference type="PANTHER" id="PTHR19303">
    <property type="entry name" value="TRANSPOSON"/>
    <property type="match status" value="1"/>
</dbReference>
<evidence type="ECO:0000313" key="6">
    <source>
        <dbReference type="Proteomes" id="UP001162156"/>
    </source>
</evidence>
<dbReference type="InterPro" id="IPR009057">
    <property type="entry name" value="Homeodomain-like_sf"/>
</dbReference>
<dbReference type="Gene3D" id="1.10.10.60">
    <property type="entry name" value="Homeodomain-like"/>
    <property type="match status" value="2"/>
</dbReference>
<dbReference type="SUPFAM" id="SSF46689">
    <property type="entry name" value="Homeodomain-like"/>
    <property type="match status" value="1"/>
</dbReference>
<accession>A0AAV8ZMH8</accession>
<dbReference type="InterPro" id="IPR006600">
    <property type="entry name" value="HTH_CenpB_DNA-bd_dom"/>
</dbReference>
<dbReference type="Pfam" id="PF03221">
    <property type="entry name" value="HTH_Tnp_Tc5"/>
    <property type="match status" value="1"/>
</dbReference>
<reference evidence="5" key="1">
    <citation type="journal article" date="2023" name="Insect Mol. Biol.">
        <title>Genome sequencing provides insights into the evolution of gene families encoding plant cell wall-degrading enzymes in longhorned beetles.</title>
        <authorList>
            <person name="Shin N.R."/>
            <person name="Okamura Y."/>
            <person name="Kirsch R."/>
            <person name="Pauchet Y."/>
        </authorList>
    </citation>
    <scope>NUCLEOTIDE SEQUENCE</scope>
    <source>
        <strain evidence="5">RBIC_L_NR</strain>
    </source>
</reference>
<dbReference type="GO" id="GO:0003677">
    <property type="term" value="F:DNA binding"/>
    <property type="evidence" value="ECO:0007669"/>
    <property type="project" value="UniProtKB-KW"/>
</dbReference>
<keyword evidence="2" id="KW-0238">DNA-binding</keyword>
<sequence>MIARRTMAANIKKTKTFFKYTENQLTQAISDIRNNICSIRQAERPYNVPHSTLINKLKGKTPEKRKMGPPTVLTQEEEELLVRWICACANKGFPLNKRLLCETVKDLIESDNRPNPFKDGLPGFKWFNAFLKRHPELSQRHAESINTARACVSENFIRQWHEDIRKYLINENAVDILEDPTRIFNSDESGFATNPKTGLVLGPKGLKNFYEIKSGSEKECITALFTISADGQIYPPMIVYPYERIPAEIVRNTNPDWIIGKTYFT</sequence>
<dbReference type="InterPro" id="IPR050863">
    <property type="entry name" value="CenT-Element_Derived"/>
</dbReference>
<dbReference type="PROSITE" id="PS51253">
    <property type="entry name" value="HTH_CENPB"/>
    <property type="match status" value="1"/>
</dbReference>
<dbReference type="Pfam" id="PF05225">
    <property type="entry name" value="HTH_psq"/>
    <property type="match status" value="1"/>
</dbReference>
<dbReference type="PANTHER" id="PTHR19303:SF74">
    <property type="entry name" value="POGO TRANSPOSABLE ELEMENT WITH KRAB DOMAIN"/>
    <property type="match status" value="1"/>
</dbReference>
<evidence type="ECO:0000256" key="3">
    <source>
        <dbReference type="ARBA" id="ARBA00023242"/>
    </source>
</evidence>
<keyword evidence="3" id="KW-0539">Nucleus</keyword>
<organism evidence="5 6">
    <name type="scientific">Rhamnusium bicolor</name>
    <dbReference type="NCBI Taxonomy" id="1586634"/>
    <lineage>
        <taxon>Eukaryota</taxon>
        <taxon>Metazoa</taxon>
        <taxon>Ecdysozoa</taxon>
        <taxon>Arthropoda</taxon>
        <taxon>Hexapoda</taxon>
        <taxon>Insecta</taxon>
        <taxon>Pterygota</taxon>
        <taxon>Neoptera</taxon>
        <taxon>Endopterygota</taxon>
        <taxon>Coleoptera</taxon>
        <taxon>Polyphaga</taxon>
        <taxon>Cucujiformia</taxon>
        <taxon>Chrysomeloidea</taxon>
        <taxon>Cerambycidae</taxon>
        <taxon>Lepturinae</taxon>
        <taxon>Rhagiini</taxon>
        <taxon>Rhamnusium</taxon>
    </lineage>
</organism>
<gene>
    <name evidence="5" type="ORF">NQ314_003238</name>
</gene>
<evidence type="ECO:0000256" key="1">
    <source>
        <dbReference type="ARBA" id="ARBA00004123"/>
    </source>
</evidence>
<dbReference type="Proteomes" id="UP001162156">
    <property type="component" value="Unassembled WGS sequence"/>
</dbReference>
<keyword evidence="6" id="KW-1185">Reference proteome</keyword>
<evidence type="ECO:0000256" key="2">
    <source>
        <dbReference type="ARBA" id="ARBA00023125"/>
    </source>
</evidence>
<name>A0AAV8ZMH8_9CUCU</name>
<evidence type="ECO:0000313" key="5">
    <source>
        <dbReference type="EMBL" id="KAJ8966904.1"/>
    </source>
</evidence>
<proteinExistence type="predicted"/>